<reference evidence="2" key="1">
    <citation type="journal article" date="2019" name="PLoS Negl. Trop. Dis.">
        <title>Revisiting the worldwide diversity of Leptospira species in the environment.</title>
        <authorList>
            <person name="Vincent A.T."/>
            <person name="Schiettekatte O."/>
            <person name="Bourhy P."/>
            <person name="Veyrier F.J."/>
            <person name="Picardeau M."/>
        </authorList>
    </citation>
    <scope>NUCLEOTIDE SEQUENCE [LARGE SCALE GENOMIC DNA]</scope>
    <source>
        <strain evidence="2">SSW15</strain>
    </source>
</reference>
<dbReference type="GO" id="GO:0016787">
    <property type="term" value="F:hydrolase activity"/>
    <property type="evidence" value="ECO:0007669"/>
    <property type="project" value="UniProtKB-KW"/>
</dbReference>
<keyword evidence="3" id="KW-1185">Reference proteome</keyword>
<dbReference type="RefSeq" id="WP_135767190.1">
    <property type="nucleotide sequence ID" value="NZ_RQET01000004.1"/>
</dbReference>
<dbReference type="InterPro" id="IPR001279">
    <property type="entry name" value="Metallo-B-lactamas"/>
</dbReference>
<dbReference type="InterPro" id="IPR036866">
    <property type="entry name" value="RibonucZ/Hydroxyglut_hydro"/>
</dbReference>
<dbReference type="Pfam" id="PF12706">
    <property type="entry name" value="Lactamase_B_2"/>
    <property type="match status" value="1"/>
</dbReference>
<sequence length="312" mass="34852">MKIKLYGVRGSLPTPISELEYQEKIERILEKALPEILQKGNEFSVSDFVRSLDPLLAKPIGGNTTCIYVESSLGSRLVIDCGSGMRVLGNELLKNGIASGGRISICLTHTHWDHIQGWPFFKPAYMPSIQIDFYSTIANLKERLERQQHPENFPVSFDSMASSKTFTLLEKDKPSRIGDFKVTPFLLRHPGNCTGYHVEENGKSFLFCTDLEVREEGLDEIERLRKEFGKVNLLVIDAQYSSDEAAAKIGWGHTAGKIAVRCGEILGVDRLVLTHHEPDHADADILRIFESEKSGSSLAEVKLAKESDSFVL</sequence>
<name>A0A4R9GGN0_9LEPT</name>
<comment type="caution">
    <text evidence="2">The sequence shown here is derived from an EMBL/GenBank/DDBJ whole genome shotgun (WGS) entry which is preliminary data.</text>
</comment>
<dbReference type="CDD" id="cd07715">
    <property type="entry name" value="TaR3-like_MBL-fold"/>
    <property type="match status" value="1"/>
</dbReference>
<proteinExistence type="predicted"/>
<gene>
    <name evidence="2" type="ORF">EHO60_05705</name>
</gene>
<dbReference type="AlphaFoldDB" id="A0A4R9GGN0"/>
<evidence type="ECO:0000313" key="2">
    <source>
        <dbReference type="EMBL" id="TGK11787.1"/>
    </source>
</evidence>
<evidence type="ECO:0000313" key="3">
    <source>
        <dbReference type="Proteomes" id="UP000298458"/>
    </source>
</evidence>
<dbReference type="PANTHER" id="PTHR42663:SF4">
    <property type="entry name" value="SLL1036 PROTEIN"/>
    <property type="match status" value="1"/>
</dbReference>
<dbReference type="SUPFAM" id="SSF56281">
    <property type="entry name" value="Metallo-hydrolase/oxidoreductase"/>
    <property type="match status" value="1"/>
</dbReference>
<protein>
    <submittedName>
        <fullName evidence="2">MBL fold metallo-hydrolase</fullName>
    </submittedName>
</protein>
<dbReference type="EMBL" id="RQET01000004">
    <property type="protein sequence ID" value="TGK11787.1"/>
    <property type="molecule type" value="Genomic_DNA"/>
</dbReference>
<keyword evidence="2" id="KW-0378">Hydrolase</keyword>
<dbReference type="OrthoDB" id="9800940at2"/>
<organism evidence="2 3">
    <name type="scientific">Leptospira fletcheri</name>
    <dbReference type="NCBI Taxonomy" id="2484981"/>
    <lineage>
        <taxon>Bacteria</taxon>
        <taxon>Pseudomonadati</taxon>
        <taxon>Spirochaetota</taxon>
        <taxon>Spirochaetia</taxon>
        <taxon>Leptospirales</taxon>
        <taxon>Leptospiraceae</taxon>
        <taxon>Leptospira</taxon>
    </lineage>
</organism>
<dbReference type="PANTHER" id="PTHR42663">
    <property type="entry name" value="HYDROLASE C777.06C-RELATED-RELATED"/>
    <property type="match status" value="1"/>
</dbReference>
<dbReference type="Proteomes" id="UP000298458">
    <property type="component" value="Unassembled WGS sequence"/>
</dbReference>
<accession>A0A4R9GGN0</accession>
<feature type="domain" description="Metallo-beta-lactamase" evidence="1">
    <location>
        <begin position="63"/>
        <end position="253"/>
    </location>
</feature>
<dbReference type="Gene3D" id="3.60.15.10">
    <property type="entry name" value="Ribonuclease Z/Hydroxyacylglutathione hydrolase-like"/>
    <property type="match status" value="1"/>
</dbReference>
<evidence type="ECO:0000259" key="1">
    <source>
        <dbReference type="SMART" id="SM00849"/>
    </source>
</evidence>
<dbReference type="SMART" id="SM00849">
    <property type="entry name" value="Lactamase_B"/>
    <property type="match status" value="1"/>
</dbReference>